<gene>
    <name evidence="4" type="ORF">QE152_g36860</name>
</gene>
<keyword evidence="5" id="KW-1185">Reference proteome</keyword>
<dbReference type="GO" id="GO:0005615">
    <property type="term" value="C:extracellular space"/>
    <property type="evidence" value="ECO:0007669"/>
    <property type="project" value="TreeGrafter"/>
</dbReference>
<dbReference type="AlphaFoldDB" id="A0AAW1IC67"/>
<dbReference type="Proteomes" id="UP001458880">
    <property type="component" value="Unassembled WGS sequence"/>
</dbReference>
<comment type="caution">
    <text evidence="4">The sequence shown here is derived from an EMBL/GenBank/DDBJ whole genome shotgun (WGS) entry which is preliminary data.</text>
</comment>
<reference evidence="4 5" key="1">
    <citation type="journal article" date="2024" name="BMC Genomics">
        <title>De novo assembly and annotation of Popillia japonica's genome with initial clues to its potential as an invasive pest.</title>
        <authorList>
            <person name="Cucini C."/>
            <person name="Boschi S."/>
            <person name="Funari R."/>
            <person name="Cardaioli E."/>
            <person name="Iannotti N."/>
            <person name="Marturano G."/>
            <person name="Paoli F."/>
            <person name="Bruttini M."/>
            <person name="Carapelli A."/>
            <person name="Frati F."/>
            <person name="Nardi F."/>
        </authorList>
    </citation>
    <scope>NUCLEOTIDE SEQUENCE [LARGE SCALE GENOMIC DNA]</scope>
    <source>
        <strain evidence="4">DMR45628</strain>
    </source>
</reference>
<evidence type="ECO:0000313" key="4">
    <source>
        <dbReference type="EMBL" id="KAK9686881.1"/>
    </source>
</evidence>
<dbReference type="InterPro" id="IPR010562">
    <property type="entry name" value="Haemolymph_juvenile_hormone-bd"/>
</dbReference>
<evidence type="ECO:0000256" key="1">
    <source>
        <dbReference type="ARBA" id="ARBA00022729"/>
    </source>
</evidence>
<dbReference type="EMBL" id="JASPKY010000678">
    <property type="protein sequence ID" value="KAK9686881.1"/>
    <property type="molecule type" value="Genomic_DNA"/>
</dbReference>
<keyword evidence="1" id="KW-0732">Signal</keyword>
<dbReference type="GO" id="GO:0007623">
    <property type="term" value="P:circadian rhythm"/>
    <property type="evidence" value="ECO:0007669"/>
    <property type="project" value="UniProtKB-ARBA"/>
</dbReference>
<dbReference type="PANTHER" id="PTHR11008:SF33">
    <property type="entry name" value="PROTEIN TAKEOUT"/>
    <property type="match status" value="1"/>
</dbReference>
<evidence type="ECO:0000256" key="2">
    <source>
        <dbReference type="ARBA" id="ARBA00023108"/>
    </source>
</evidence>
<dbReference type="PANTHER" id="PTHR11008">
    <property type="entry name" value="PROTEIN TAKEOUT-LIKE PROTEIN"/>
    <property type="match status" value="1"/>
</dbReference>
<protein>
    <submittedName>
        <fullName evidence="4">Hemolymph juvenile hormone binding protein (JHBP)</fullName>
    </submittedName>
</protein>
<accession>A0AAW1IC67</accession>
<keyword evidence="2" id="KW-0090">Biological rhythms</keyword>
<evidence type="ECO:0000313" key="5">
    <source>
        <dbReference type="Proteomes" id="UP001458880"/>
    </source>
</evidence>
<sequence>MDGPLLKVKPKWLLTCERDDPQLNECLRNVLAKIFPQLAVGIPEINVEGFEPLYLDRMTLSKAAGPVTLTGSFSNITVVGPSNSTPTYTRINISDRKMDIGIYFPHLDIVSKYDLKGKILILPLVGDGDCKMTLGGVDTMITTNISFIVREGREVLQIRTMHTKYTMKSIKIHLSNLFNGNKLLGATVNRFLNDHGIEIVQELEETIGESLSEIFLDITNNLFWKLPTEFWLPDHTTKISKSEENRR</sequence>
<dbReference type="FunFam" id="3.15.10.30:FF:000001">
    <property type="entry name" value="Takeout-like protein 1"/>
    <property type="match status" value="1"/>
</dbReference>
<dbReference type="Gene3D" id="3.15.10.30">
    <property type="entry name" value="Haemolymph juvenile hormone binding protein"/>
    <property type="match status" value="1"/>
</dbReference>
<name>A0AAW1IC67_POPJA</name>
<dbReference type="InterPro" id="IPR038606">
    <property type="entry name" value="To_sf"/>
</dbReference>
<dbReference type="SMART" id="SM00700">
    <property type="entry name" value="JHBP"/>
    <property type="match status" value="1"/>
</dbReference>
<dbReference type="Pfam" id="PF06585">
    <property type="entry name" value="JHBP"/>
    <property type="match status" value="1"/>
</dbReference>
<comment type="similarity">
    <text evidence="3">Belongs to the TO family.</text>
</comment>
<proteinExistence type="inferred from homology"/>
<organism evidence="4 5">
    <name type="scientific">Popillia japonica</name>
    <name type="common">Japanese beetle</name>
    <dbReference type="NCBI Taxonomy" id="7064"/>
    <lineage>
        <taxon>Eukaryota</taxon>
        <taxon>Metazoa</taxon>
        <taxon>Ecdysozoa</taxon>
        <taxon>Arthropoda</taxon>
        <taxon>Hexapoda</taxon>
        <taxon>Insecta</taxon>
        <taxon>Pterygota</taxon>
        <taxon>Neoptera</taxon>
        <taxon>Endopterygota</taxon>
        <taxon>Coleoptera</taxon>
        <taxon>Polyphaga</taxon>
        <taxon>Scarabaeiformia</taxon>
        <taxon>Scarabaeidae</taxon>
        <taxon>Rutelinae</taxon>
        <taxon>Popillia</taxon>
    </lineage>
</organism>
<evidence type="ECO:0000256" key="3">
    <source>
        <dbReference type="ARBA" id="ARBA00060902"/>
    </source>
</evidence>